<dbReference type="RefSeq" id="WP_327619470.1">
    <property type="nucleotide sequence ID" value="NZ_JAYWTM010000025.1"/>
</dbReference>
<dbReference type="Pfam" id="PF18863">
    <property type="entry name" value="AbiJ_NTD4"/>
    <property type="match status" value="1"/>
</dbReference>
<organism evidence="2 3">
    <name type="scientific">Brenneria populi</name>
    <dbReference type="NCBI Taxonomy" id="1505588"/>
    <lineage>
        <taxon>Bacteria</taxon>
        <taxon>Pseudomonadati</taxon>
        <taxon>Pseudomonadota</taxon>
        <taxon>Gammaproteobacteria</taxon>
        <taxon>Enterobacterales</taxon>
        <taxon>Pectobacteriaceae</taxon>
        <taxon>Brenneria</taxon>
    </lineage>
</organism>
<reference evidence="2 3" key="1">
    <citation type="journal article" date="2017" name="Int. J. Syst. Evol. Microbiol.">
        <title>Brenneria populi subsp. brevivirga subsp. nov. isolated from symptomatic bark of Populus x euramericana canker, and description of Brenneria populi subsp. populi subsp. nov.</title>
        <authorList>
            <person name="Zheng M.H."/>
            <person name="Piao C.G."/>
            <person name="Xue H."/>
            <person name="Guo M.W."/>
            <person name="Li Y."/>
        </authorList>
    </citation>
    <scope>NUCLEOTIDE SEQUENCE [LARGE SCALE GENOMIC DNA]</scope>
    <source>
        <strain evidence="2 3">D9-5</strain>
    </source>
</reference>
<keyword evidence="3" id="KW-1185">Reference proteome</keyword>
<protein>
    <recommendedName>
        <fullName evidence="1">HEPN AbiJ-N-terminal domain-containing protein</fullName>
    </recommendedName>
</protein>
<evidence type="ECO:0000313" key="2">
    <source>
        <dbReference type="EMBL" id="MEC5344687.1"/>
    </source>
</evidence>
<comment type="caution">
    <text evidence="2">The sequence shown here is derived from an EMBL/GenBank/DDBJ whole genome shotgun (WGS) entry which is preliminary data.</text>
</comment>
<accession>A0ABU6JVZ8</accession>
<feature type="domain" description="HEPN AbiJ-N-terminal" evidence="1">
    <location>
        <begin position="3"/>
        <end position="167"/>
    </location>
</feature>
<dbReference type="InterPro" id="IPR049503">
    <property type="entry name" value="AbiJ_NTD4"/>
</dbReference>
<proteinExistence type="predicted"/>
<name>A0ABU6JVZ8_9GAMM</name>
<gene>
    <name evidence="2" type="ORF">VSX58_19010</name>
</gene>
<sequence>MPSFSQRMGIRPMQKAIQRESMDDELRISLWNITEILIWQQWNDDYDDYYGTVPESNERITHIIRGLWFNYFKEPVDTMPPFHFDYTTNELNAHQFIKKYLFSADWWQVYDFIEVLFLIIQDKEKVKKLIVAMNIALERENSAYRIVDGKVLETTDEKEITSIEDAIGHGTISVKAHLQRALELLSDRKQPDYRNSIKESISAVESVCNAISGDAKGTLGKGLKQIETAISLHPSLKNAFSSLYGYTSDSGGIRHAFIDGDVSPSFADAKFMLVACSAFCNFLWTKMAENGR</sequence>
<evidence type="ECO:0000259" key="1">
    <source>
        <dbReference type="Pfam" id="PF18863"/>
    </source>
</evidence>
<evidence type="ECO:0000313" key="3">
    <source>
        <dbReference type="Proteomes" id="UP001309705"/>
    </source>
</evidence>
<dbReference type="Proteomes" id="UP001309705">
    <property type="component" value="Unassembled WGS sequence"/>
</dbReference>
<dbReference type="EMBL" id="JAYWTM010000025">
    <property type="protein sequence ID" value="MEC5344687.1"/>
    <property type="molecule type" value="Genomic_DNA"/>
</dbReference>